<organism evidence="4 5">
    <name type="scientific">Salarias fasciatus</name>
    <name type="common">Jewelled blenny</name>
    <name type="synonym">Blennius fasciatus</name>
    <dbReference type="NCBI Taxonomy" id="181472"/>
    <lineage>
        <taxon>Eukaryota</taxon>
        <taxon>Metazoa</taxon>
        <taxon>Chordata</taxon>
        <taxon>Craniata</taxon>
        <taxon>Vertebrata</taxon>
        <taxon>Euteleostomi</taxon>
        <taxon>Actinopterygii</taxon>
        <taxon>Neopterygii</taxon>
        <taxon>Teleostei</taxon>
        <taxon>Neoteleostei</taxon>
        <taxon>Acanthomorphata</taxon>
        <taxon>Ovalentaria</taxon>
        <taxon>Blenniimorphae</taxon>
        <taxon>Blenniiformes</taxon>
        <taxon>Blennioidei</taxon>
        <taxon>Blenniidae</taxon>
        <taxon>Salariinae</taxon>
        <taxon>Salarias</taxon>
    </lineage>
</organism>
<dbReference type="Ensembl" id="ENSSFAT00005034647.1">
    <property type="protein sequence ID" value="ENSSFAP00005033478.1"/>
    <property type="gene ID" value="ENSSFAG00005016924.1"/>
</dbReference>
<accession>A0A672HW66</accession>
<dbReference type="AlphaFoldDB" id="A0A672HW66"/>
<proteinExistence type="predicted"/>
<protein>
    <recommendedName>
        <fullName evidence="3">C-type lectin domain-containing protein</fullName>
    </recommendedName>
</protein>
<dbReference type="Gene3D" id="3.10.100.10">
    <property type="entry name" value="Mannose-Binding Protein A, subunit A"/>
    <property type="match status" value="1"/>
</dbReference>
<dbReference type="InterPro" id="IPR018378">
    <property type="entry name" value="C-type_lectin_CS"/>
</dbReference>
<dbReference type="SUPFAM" id="SSF56436">
    <property type="entry name" value="C-type lectin-like"/>
    <property type="match status" value="1"/>
</dbReference>
<evidence type="ECO:0000256" key="1">
    <source>
        <dbReference type="ARBA" id="ARBA00022734"/>
    </source>
</evidence>
<dbReference type="Pfam" id="PF00059">
    <property type="entry name" value="Lectin_C"/>
    <property type="match status" value="1"/>
</dbReference>
<sequence>VSEGCAGPDKSIKINILQEGWEHFRSSFYYISSTMKTWQKSRDDCLSRGADLTIVDSREEQDFLRRNSKAMWIGLTDRVEDTTWRWVDGTLLNTSYWYDGEPNNYPNEDCAEVTTRNEENNWNDARCDRRKYWVCEKKVAP</sequence>
<dbReference type="GO" id="GO:0030246">
    <property type="term" value="F:carbohydrate binding"/>
    <property type="evidence" value="ECO:0007669"/>
    <property type="project" value="UniProtKB-KW"/>
</dbReference>
<reference evidence="4" key="3">
    <citation type="submission" date="2025-09" db="UniProtKB">
        <authorList>
            <consortium name="Ensembl"/>
        </authorList>
    </citation>
    <scope>IDENTIFICATION</scope>
</reference>
<keyword evidence="2" id="KW-1015">Disulfide bond</keyword>
<dbReference type="InterPro" id="IPR016187">
    <property type="entry name" value="CTDL_fold"/>
</dbReference>
<dbReference type="InterPro" id="IPR016186">
    <property type="entry name" value="C-type_lectin-like/link_sf"/>
</dbReference>
<dbReference type="InterPro" id="IPR033989">
    <property type="entry name" value="CD209-like_CTLD"/>
</dbReference>
<dbReference type="PANTHER" id="PTHR22803">
    <property type="entry name" value="MANNOSE, PHOSPHOLIPASE, LECTIN RECEPTOR RELATED"/>
    <property type="match status" value="1"/>
</dbReference>
<dbReference type="Proteomes" id="UP000472267">
    <property type="component" value="Chromosome 6"/>
</dbReference>
<keyword evidence="5" id="KW-1185">Reference proteome</keyword>
<dbReference type="InterPro" id="IPR001304">
    <property type="entry name" value="C-type_lectin-like"/>
</dbReference>
<evidence type="ECO:0000259" key="3">
    <source>
        <dbReference type="PROSITE" id="PS50041"/>
    </source>
</evidence>
<evidence type="ECO:0000256" key="2">
    <source>
        <dbReference type="ARBA" id="ARBA00023157"/>
    </source>
</evidence>
<dbReference type="SMART" id="SM00034">
    <property type="entry name" value="CLECT"/>
    <property type="match status" value="1"/>
</dbReference>
<reference evidence="4" key="1">
    <citation type="submission" date="2019-06" db="EMBL/GenBank/DDBJ databases">
        <authorList>
            <consortium name="Wellcome Sanger Institute Data Sharing"/>
        </authorList>
    </citation>
    <scope>NUCLEOTIDE SEQUENCE [LARGE SCALE GENOMIC DNA]</scope>
</reference>
<evidence type="ECO:0000313" key="5">
    <source>
        <dbReference type="Proteomes" id="UP000472267"/>
    </source>
</evidence>
<dbReference type="PROSITE" id="PS00615">
    <property type="entry name" value="C_TYPE_LECTIN_1"/>
    <property type="match status" value="1"/>
</dbReference>
<dbReference type="OMA" id="CANIWIG"/>
<dbReference type="InterPro" id="IPR050111">
    <property type="entry name" value="C-type_lectin/snaclec_domain"/>
</dbReference>
<dbReference type="CDD" id="cd03590">
    <property type="entry name" value="CLECT_DC-SIGN_like"/>
    <property type="match status" value="1"/>
</dbReference>
<reference evidence="4" key="2">
    <citation type="submission" date="2025-08" db="UniProtKB">
        <authorList>
            <consortium name="Ensembl"/>
        </authorList>
    </citation>
    <scope>IDENTIFICATION</scope>
</reference>
<dbReference type="InParanoid" id="A0A672HW66"/>
<dbReference type="PROSITE" id="PS50041">
    <property type="entry name" value="C_TYPE_LECTIN_2"/>
    <property type="match status" value="1"/>
</dbReference>
<feature type="domain" description="C-type lectin" evidence="3">
    <location>
        <begin position="24"/>
        <end position="136"/>
    </location>
</feature>
<dbReference type="FunCoup" id="A0A672HW66">
    <property type="interactions" value="293"/>
</dbReference>
<keyword evidence="1" id="KW-0430">Lectin</keyword>
<name>A0A672HW66_SALFA</name>
<evidence type="ECO:0000313" key="4">
    <source>
        <dbReference type="Ensembl" id="ENSSFAP00005033478.1"/>
    </source>
</evidence>